<dbReference type="AlphaFoldDB" id="Q5LVR4"/>
<keyword evidence="3" id="KW-1185">Reference proteome</keyword>
<dbReference type="Proteomes" id="UP000001023">
    <property type="component" value="Chromosome"/>
</dbReference>
<dbReference type="Pfam" id="PF13202">
    <property type="entry name" value="EF-hand_5"/>
    <property type="match status" value="2"/>
</dbReference>
<dbReference type="EMBL" id="CP000031">
    <property type="protein sequence ID" value="AAV93944.1"/>
    <property type="molecule type" value="Genomic_DNA"/>
</dbReference>
<dbReference type="eggNOG" id="ENOG5030IA3">
    <property type="taxonomic scope" value="Bacteria"/>
</dbReference>
<dbReference type="InterPro" id="IPR011992">
    <property type="entry name" value="EF-hand-dom_pair"/>
</dbReference>
<dbReference type="STRING" id="246200.SPO0636"/>
<dbReference type="PaxDb" id="246200-SPO0636"/>
<dbReference type="InterPro" id="IPR018247">
    <property type="entry name" value="EF_Hand_1_Ca_BS"/>
</dbReference>
<reference evidence="2 3" key="1">
    <citation type="journal article" date="2004" name="Nature">
        <title>Genome sequence of Silicibacter pomeroyi reveals adaptations to the marine environment.</title>
        <authorList>
            <person name="Moran M.A."/>
            <person name="Buchan A."/>
            <person name="Gonzalez J.M."/>
            <person name="Heidelberg J.F."/>
            <person name="Whitman W.B."/>
            <person name="Kiene R.P."/>
            <person name="Henriksen J.R."/>
            <person name="King G.M."/>
            <person name="Belas R."/>
            <person name="Fuqua C."/>
            <person name="Brinkac L."/>
            <person name="Lewis M."/>
            <person name="Johri S."/>
            <person name="Weaver B."/>
            <person name="Pai G."/>
            <person name="Eisen J.A."/>
            <person name="Rahe E."/>
            <person name="Sheldon W.M."/>
            <person name="Ye W."/>
            <person name="Miller T.R."/>
            <person name="Carlton J."/>
            <person name="Rasko D.A."/>
            <person name="Paulsen I.T."/>
            <person name="Ren Q."/>
            <person name="Daugherty S.C."/>
            <person name="Deboy R.T."/>
            <person name="Dodson R.J."/>
            <person name="Durkin A.S."/>
            <person name="Madupu R."/>
            <person name="Nelson W.C."/>
            <person name="Sullivan S.A."/>
            <person name="Rosovitz M.J."/>
            <person name="Haft D.H."/>
            <person name="Selengut J."/>
            <person name="Ward N."/>
        </authorList>
    </citation>
    <scope>NUCLEOTIDE SEQUENCE [LARGE SCALE GENOMIC DNA]</scope>
    <source>
        <strain evidence="3">ATCC 700808 / DSM 15171 / DSS-3</strain>
    </source>
</reference>
<sequence>MMRIRRAGAPPAAKWPDGSGRIARLTCECRQTGVTLMRLLLLASACALGTAALAQGAPGAHFIENWDMDGDALISAAEIVEKRGEIFVMFDQNEDGALDTAEYDLFDETRRADIEANAGGRKGPMALVDQAMDRAFNDADGDGLVSAEEFTAKSAAFFDMLDKNGDGVISSADFKPGG</sequence>
<dbReference type="HOGENOM" id="CLU_091273_3_1_5"/>
<dbReference type="PROSITE" id="PS50222">
    <property type="entry name" value="EF_HAND_2"/>
    <property type="match status" value="1"/>
</dbReference>
<dbReference type="KEGG" id="sil:SPO0636"/>
<evidence type="ECO:0000313" key="2">
    <source>
        <dbReference type="EMBL" id="AAV93944.1"/>
    </source>
</evidence>
<evidence type="ECO:0000313" key="3">
    <source>
        <dbReference type="Proteomes" id="UP000001023"/>
    </source>
</evidence>
<accession>Q5LVR4</accession>
<dbReference type="SUPFAM" id="SSF47473">
    <property type="entry name" value="EF-hand"/>
    <property type="match status" value="1"/>
</dbReference>
<dbReference type="GO" id="GO:0005509">
    <property type="term" value="F:calcium ion binding"/>
    <property type="evidence" value="ECO:0007669"/>
    <property type="project" value="InterPro"/>
</dbReference>
<feature type="domain" description="EF-hand" evidence="1">
    <location>
        <begin position="149"/>
        <end position="178"/>
    </location>
</feature>
<dbReference type="Gene3D" id="1.10.238.10">
    <property type="entry name" value="EF-hand"/>
    <property type="match status" value="1"/>
</dbReference>
<name>Q5LVR4_RUEPO</name>
<dbReference type="PROSITE" id="PS00018">
    <property type="entry name" value="EF_HAND_1"/>
    <property type="match status" value="2"/>
</dbReference>
<proteinExistence type="predicted"/>
<organism evidence="2 3">
    <name type="scientific">Ruegeria pomeroyi (strain ATCC 700808 / DSM 15171 / DSS-3)</name>
    <name type="common">Silicibacter pomeroyi</name>
    <dbReference type="NCBI Taxonomy" id="246200"/>
    <lineage>
        <taxon>Bacteria</taxon>
        <taxon>Pseudomonadati</taxon>
        <taxon>Pseudomonadota</taxon>
        <taxon>Alphaproteobacteria</taxon>
        <taxon>Rhodobacterales</taxon>
        <taxon>Roseobacteraceae</taxon>
        <taxon>Ruegeria</taxon>
    </lineage>
</organism>
<dbReference type="InterPro" id="IPR002048">
    <property type="entry name" value="EF_hand_dom"/>
</dbReference>
<protein>
    <submittedName>
        <fullName evidence="2">EF hand domain protein</fullName>
    </submittedName>
</protein>
<reference evidence="2 3" key="2">
    <citation type="journal article" date="2014" name="Stand. Genomic Sci.">
        <title>An updated genome annotation for the model marine bacterium Ruegeria pomeroyi DSS-3.</title>
        <authorList>
            <person name="Rivers A.R."/>
            <person name="Smith C.B."/>
            <person name="Moran M.A."/>
        </authorList>
    </citation>
    <scope>GENOME REANNOTATION</scope>
    <source>
        <strain evidence="3">ATCC 700808 / DSM 15171 / DSS-3</strain>
    </source>
</reference>
<gene>
    <name evidence="2" type="ordered locus">SPO0636</name>
</gene>
<evidence type="ECO:0000259" key="1">
    <source>
        <dbReference type="PROSITE" id="PS50222"/>
    </source>
</evidence>